<name>A0AA39Y6D3_9PEZI</name>
<comment type="caution">
    <text evidence="3">The sequence shown here is derived from an EMBL/GenBank/DDBJ whole genome shotgun (WGS) entry which is preliminary data.</text>
</comment>
<dbReference type="InterPro" id="IPR000408">
    <property type="entry name" value="Reg_chr_condens"/>
</dbReference>
<evidence type="ECO:0000256" key="2">
    <source>
        <dbReference type="PROSITE-ProRule" id="PRU00235"/>
    </source>
</evidence>
<dbReference type="PANTHER" id="PTHR22870">
    <property type="entry name" value="REGULATOR OF CHROMOSOME CONDENSATION"/>
    <property type="match status" value="1"/>
</dbReference>
<dbReference type="EMBL" id="JAULSV010000004">
    <property type="protein sequence ID" value="KAK0646554.1"/>
    <property type="molecule type" value="Genomic_DNA"/>
</dbReference>
<organism evidence="3 4">
    <name type="scientific">Cercophora newfieldiana</name>
    <dbReference type="NCBI Taxonomy" id="92897"/>
    <lineage>
        <taxon>Eukaryota</taxon>
        <taxon>Fungi</taxon>
        <taxon>Dikarya</taxon>
        <taxon>Ascomycota</taxon>
        <taxon>Pezizomycotina</taxon>
        <taxon>Sordariomycetes</taxon>
        <taxon>Sordariomycetidae</taxon>
        <taxon>Sordariales</taxon>
        <taxon>Lasiosphaeriaceae</taxon>
        <taxon>Cercophora</taxon>
    </lineage>
</organism>
<sequence length="345" mass="35293">MSTTHHLFALGSNGSGQLGIGHHEDVSVPKPVLLPPSPSTPLALAAGGNHTLLLTASGDLYWAGDPSPGACGPTSPSQLSSPPQFHPVDLTPTATLIAATWEASVVVANEGREVYTFGMGQKGELGLGPLIVRTPRPSLVKGFPPAGRRVVDLAASMAHVLGEGEGAELAVVDAPRRIEVGFSAVRAVCGKEFTCLFGDAEEGEFVVLGSDKWGVKTGASAAEGVAGWKDVGASWGNVFVLKGDGSVVSWGRNDHGQLPPENLPRAVQIAVGSEHALVLTEEGDVIAWGWGEHGNCGPISNAGGDAQKKGSIIASSKYVPEGAKITVIGAGCATSWVGIDMPTPP</sequence>
<reference evidence="3" key="1">
    <citation type="submission" date="2023-06" db="EMBL/GenBank/DDBJ databases">
        <title>Genome-scale phylogeny and comparative genomics of the fungal order Sordariales.</title>
        <authorList>
            <consortium name="Lawrence Berkeley National Laboratory"/>
            <person name="Hensen N."/>
            <person name="Bonometti L."/>
            <person name="Westerberg I."/>
            <person name="Brannstrom I.O."/>
            <person name="Guillou S."/>
            <person name="Cros-Aarteil S."/>
            <person name="Calhoun S."/>
            <person name="Haridas S."/>
            <person name="Kuo A."/>
            <person name="Mondo S."/>
            <person name="Pangilinan J."/>
            <person name="Riley R."/>
            <person name="Labutti K."/>
            <person name="Andreopoulos B."/>
            <person name="Lipzen A."/>
            <person name="Chen C."/>
            <person name="Yanf M."/>
            <person name="Daum C."/>
            <person name="Ng V."/>
            <person name="Clum A."/>
            <person name="Steindorff A."/>
            <person name="Ohm R."/>
            <person name="Martin F."/>
            <person name="Silar P."/>
            <person name="Natvig D."/>
            <person name="Lalanne C."/>
            <person name="Gautier V."/>
            <person name="Ament-Velasquez S.L."/>
            <person name="Kruys A."/>
            <person name="Hutchinson M.I."/>
            <person name="Powell A.J."/>
            <person name="Barry K."/>
            <person name="Miller A.N."/>
            <person name="Grigoriev I.V."/>
            <person name="Debuchy R."/>
            <person name="Gladieux P."/>
            <person name="Thoren M.H."/>
            <person name="Johannesson H."/>
        </authorList>
    </citation>
    <scope>NUCLEOTIDE SEQUENCE</scope>
    <source>
        <strain evidence="3">SMH2532-1</strain>
    </source>
</reference>
<dbReference type="PROSITE" id="PS00626">
    <property type="entry name" value="RCC1_2"/>
    <property type="match status" value="1"/>
</dbReference>
<dbReference type="Gene3D" id="2.130.10.30">
    <property type="entry name" value="Regulator of chromosome condensation 1/beta-lactamase-inhibitor protein II"/>
    <property type="match status" value="2"/>
</dbReference>
<gene>
    <name evidence="3" type="ORF">B0T16DRAFT_458460</name>
</gene>
<dbReference type="Pfam" id="PF00415">
    <property type="entry name" value="RCC1"/>
    <property type="match status" value="2"/>
</dbReference>
<proteinExistence type="predicted"/>
<dbReference type="Pfam" id="PF13540">
    <property type="entry name" value="RCC1_2"/>
    <property type="match status" value="2"/>
</dbReference>
<feature type="repeat" description="RCC1" evidence="2">
    <location>
        <begin position="245"/>
        <end position="282"/>
    </location>
</feature>
<dbReference type="PROSITE" id="PS50012">
    <property type="entry name" value="RCC1_3"/>
    <property type="match status" value="3"/>
</dbReference>
<evidence type="ECO:0000313" key="3">
    <source>
        <dbReference type="EMBL" id="KAK0646554.1"/>
    </source>
</evidence>
<keyword evidence="1" id="KW-0677">Repeat</keyword>
<dbReference type="PRINTS" id="PR00633">
    <property type="entry name" value="RCCNDNSATION"/>
</dbReference>
<dbReference type="PANTHER" id="PTHR22870:SF466">
    <property type="entry name" value="ANKYRIN REPEAT-CONTAINING PROTEIN"/>
    <property type="match status" value="1"/>
</dbReference>
<dbReference type="InterPro" id="IPR009091">
    <property type="entry name" value="RCC1/BLIP-II"/>
</dbReference>
<dbReference type="Proteomes" id="UP001174936">
    <property type="component" value="Unassembled WGS sequence"/>
</dbReference>
<evidence type="ECO:0000256" key="1">
    <source>
        <dbReference type="ARBA" id="ARBA00022737"/>
    </source>
</evidence>
<keyword evidence="4" id="KW-1185">Reference proteome</keyword>
<feature type="repeat" description="RCC1" evidence="2">
    <location>
        <begin position="5"/>
        <end position="57"/>
    </location>
</feature>
<accession>A0AA39Y6D3</accession>
<protein>
    <submittedName>
        <fullName evidence="3">Regulator of chromosome condensation 1/beta-lactamase-inhibitor protein II</fullName>
    </submittedName>
</protein>
<dbReference type="SUPFAM" id="SSF50985">
    <property type="entry name" value="RCC1/BLIP-II"/>
    <property type="match status" value="1"/>
</dbReference>
<dbReference type="AlphaFoldDB" id="A0AA39Y6D3"/>
<dbReference type="InterPro" id="IPR051210">
    <property type="entry name" value="Ub_ligase/GEF_domain"/>
</dbReference>
<feature type="repeat" description="RCC1" evidence="2">
    <location>
        <begin position="112"/>
        <end position="166"/>
    </location>
</feature>
<evidence type="ECO:0000313" key="4">
    <source>
        <dbReference type="Proteomes" id="UP001174936"/>
    </source>
</evidence>